<dbReference type="InParanoid" id="A0A7J7C7V0"/>
<dbReference type="OrthoDB" id="1701885at2759"/>
<feature type="compositionally biased region" description="Polar residues" evidence="2">
    <location>
        <begin position="368"/>
        <end position="378"/>
    </location>
</feature>
<feature type="coiled-coil region" evidence="1">
    <location>
        <begin position="308"/>
        <end position="335"/>
    </location>
</feature>
<feature type="coiled-coil region" evidence="1">
    <location>
        <begin position="482"/>
        <end position="509"/>
    </location>
</feature>
<feature type="compositionally biased region" description="Basic and acidic residues" evidence="2">
    <location>
        <begin position="379"/>
        <end position="391"/>
    </location>
</feature>
<comment type="caution">
    <text evidence="3">The sequence shown here is derived from an EMBL/GenBank/DDBJ whole genome shotgun (WGS) entry which is preliminary data.</text>
</comment>
<gene>
    <name evidence="3" type="ORF">HS088_TW20G00564</name>
</gene>
<evidence type="ECO:0000313" key="4">
    <source>
        <dbReference type="Proteomes" id="UP000593562"/>
    </source>
</evidence>
<feature type="compositionally biased region" description="Low complexity" evidence="2">
    <location>
        <begin position="261"/>
        <end position="270"/>
    </location>
</feature>
<dbReference type="EMBL" id="JAAARO010000020">
    <property type="protein sequence ID" value="KAF5730192.1"/>
    <property type="molecule type" value="Genomic_DNA"/>
</dbReference>
<accession>A0A7J7C7V0</accession>
<evidence type="ECO:0008006" key="5">
    <source>
        <dbReference type="Google" id="ProtNLM"/>
    </source>
</evidence>
<protein>
    <recommendedName>
        <fullName evidence="5">Pericentriolar material 1 protein</fullName>
    </recommendedName>
</protein>
<feature type="region of interest" description="Disordered" evidence="2">
    <location>
        <begin position="363"/>
        <end position="391"/>
    </location>
</feature>
<keyword evidence="4" id="KW-1185">Reference proteome</keyword>
<dbReference type="Proteomes" id="UP000593562">
    <property type="component" value="Unassembled WGS sequence"/>
</dbReference>
<dbReference type="PANTHER" id="PTHR33476:SF7">
    <property type="entry name" value="EMB|CAB62613.1"/>
    <property type="match status" value="1"/>
</dbReference>
<dbReference type="GO" id="GO:0008356">
    <property type="term" value="P:asymmetric cell division"/>
    <property type="evidence" value="ECO:0007669"/>
    <property type="project" value="InterPro"/>
</dbReference>
<evidence type="ECO:0000256" key="1">
    <source>
        <dbReference type="SAM" id="Coils"/>
    </source>
</evidence>
<organism evidence="3 4">
    <name type="scientific">Tripterygium wilfordii</name>
    <name type="common">Thunder God vine</name>
    <dbReference type="NCBI Taxonomy" id="458696"/>
    <lineage>
        <taxon>Eukaryota</taxon>
        <taxon>Viridiplantae</taxon>
        <taxon>Streptophyta</taxon>
        <taxon>Embryophyta</taxon>
        <taxon>Tracheophyta</taxon>
        <taxon>Spermatophyta</taxon>
        <taxon>Magnoliopsida</taxon>
        <taxon>eudicotyledons</taxon>
        <taxon>Gunneridae</taxon>
        <taxon>Pentapetalae</taxon>
        <taxon>rosids</taxon>
        <taxon>fabids</taxon>
        <taxon>Celastrales</taxon>
        <taxon>Celastraceae</taxon>
        <taxon>Tripterygium</taxon>
    </lineage>
</organism>
<name>A0A7J7C7V0_TRIWF</name>
<proteinExistence type="predicted"/>
<keyword evidence="1" id="KW-0175">Coiled coil</keyword>
<reference evidence="3 4" key="1">
    <citation type="journal article" date="2020" name="Nat. Commun.">
        <title>Genome of Tripterygium wilfordii and identification of cytochrome P450 involved in triptolide biosynthesis.</title>
        <authorList>
            <person name="Tu L."/>
            <person name="Su P."/>
            <person name="Zhang Z."/>
            <person name="Gao L."/>
            <person name="Wang J."/>
            <person name="Hu T."/>
            <person name="Zhou J."/>
            <person name="Zhang Y."/>
            <person name="Zhao Y."/>
            <person name="Liu Y."/>
            <person name="Song Y."/>
            <person name="Tong Y."/>
            <person name="Lu Y."/>
            <person name="Yang J."/>
            <person name="Xu C."/>
            <person name="Jia M."/>
            <person name="Peters R.J."/>
            <person name="Huang L."/>
            <person name="Gao W."/>
        </authorList>
    </citation>
    <scope>NUCLEOTIDE SEQUENCE [LARGE SCALE GENOMIC DNA]</scope>
    <source>
        <strain evidence="4">cv. XIE 37</strain>
        <tissue evidence="3">Leaf</tissue>
    </source>
</reference>
<dbReference type="AlphaFoldDB" id="A0A7J7C7V0"/>
<sequence length="684" mass="76527">MDLWFVATAAATGYLAKYWKNLSRGENGSLEFASDIPNIVKPESPSCPFSTFRQRKRLEKDVSIDMGSGLDPGYSDKHQLECASTAEVDSTDWDVLPTSVSVLMENDNLIENWEGSRPSGDIGSNYGNISMEELDFLHGSLRKRGYLRAKYFPRHFVTFVKPLNSIESCHLAQLQVEGANVEEYILSAPPSPCRPTMRPLLVTNGSKIISRARGGFSSAQIRIDDDRQCKEGSISGVPQLPSAGYSDHPRKLKLKRGQGHSGRLSSSSELHSGEHFQSQDGPCNGTFLFYLGISIGIISSFMKNTREVNKLKELLMQTENLVQDLQDELDMKESLTVRELGNETSESQDADHASHNIAKPFFSEHSKNNLTSNGSNDSNNEKAVESSESMSKIEAELEAELERLGLNINTSICEGRLPDLDELDPDFAVDFAEGELKVDMVNVQTVAHPESDQDTSGNSVHHFQNFVVSPQELSLRLHEVIQSRLEDRVKELETVIQNSQRKMQHVESEYKNSWRKLAYGELMYSSAPESPIAKEENSSMPEPLVMNLSGEALDAYNEAYEELTKTNDSEEENSPSGVYRNSHQMDMQIISWGKNSKVNGLCHTPQSTEETPKELCFSQIKTPPEYYSRVQELLDVGISADENTDSDDEMDQRLIKHIVEKTKRGSPVVLNAQKALFLVNEIEH</sequence>
<dbReference type="PANTHER" id="PTHR33476">
    <property type="entry name" value="EMB|CAB62613.1"/>
    <property type="match status" value="1"/>
</dbReference>
<evidence type="ECO:0000313" key="3">
    <source>
        <dbReference type="EMBL" id="KAF5730192.1"/>
    </source>
</evidence>
<evidence type="ECO:0000256" key="2">
    <source>
        <dbReference type="SAM" id="MobiDB-lite"/>
    </source>
</evidence>
<feature type="region of interest" description="Disordered" evidence="2">
    <location>
        <begin position="232"/>
        <end position="278"/>
    </location>
</feature>
<dbReference type="InterPro" id="IPR040348">
    <property type="entry name" value="POLAR-like"/>
</dbReference>
<dbReference type="FunCoup" id="A0A7J7C7V0">
    <property type="interactions" value="2747"/>
</dbReference>